<dbReference type="InterPro" id="IPR043906">
    <property type="entry name" value="Gfo/Idh/MocA_OxRdtase_bact_C"/>
</dbReference>
<dbReference type="EMBL" id="AP026866">
    <property type="protein sequence ID" value="BDS07051.1"/>
    <property type="molecule type" value="Genomic_DNA"/>
</dbReference>
<reference evidence="4" key="1">
    <citation type="submission" date="2024-07" db="EMBL/GenBank/DDBJ databases">
        <title>Complete genome sequence of Verrucomicrobiaceae bacterium NT6N.</title>
        <authorList>
            <person name="Huang C."/>
            <person name="Takami H."/>
            <person name="Hamasaki K."/>
        </authorList>
    </citation>
    <scope>NUCLEOTIDE SEQUENCE</scope>
    <source>
        <strain evidence="4">NT6N</strain>
    </source>
</reference>
<organism evidence="4">
    <name type="scientific">Oceaniferula spumae</name>
    <dbReference type="NCBI Taxonomy" id="2979115"/>
    <lineage>
        <taxon>Bacteria</taxon>
        <taxon>Pseudomonadati</taxon>
        <taxon>Verrucomicrobiota</taxon>
        <taxon>Verrucomicrobiia</taxon>
        <taxon>Verrucomicrobiales</taxon>
        <taxon>Verrucomicrobiaceae</taxon>
        <taxon>Oceaniferula</taxon>
    </lineage>
</organism>
<keyword evidence="1" id="KW-0560">Oxidoreductase</keyword>
<protein>
    <submittedName>
        <fullName evidence="4">Oxidoreductase</fullName>
    </submittedName>
</protein>
<dbReference type="PANTHER" id="PTHR43818:SF11">
    <property type="entry name" value="BCDNA.GH03377"/>
    <property type="match status" value="1"/>
</dbReference>
<feature type="domain" description="Gfo/Idh/MocA-like oxidoreductase bacterial type C-terminal" evidence="3">
    <location>
        <begin position="180"/>
        <end position="428"/>
    </location>
</feature>
<evidence type="ECO:0000259" key="2">
    <source>
        <dbReference type="Pfam" id="PF01408"/>
    </source>
</evidence>
<dbReference type="InterPro" id="IPR050463">
    <property type="entry name" value="Gfo/Idh/MocA_oxidrdct_glycsds"/>
</dbReference>
<dbReference type="InterPro" id="IPR036291">
    <property type="entry name" value="NAD(P)-bd_dom_sf"/>
</dbReference>
<dbReference type="Pfam" id="PF19051">
    <property type="entry name" value="GFO_IDH_MocA_C2"/>
    <property type="match status" value="1"/>
</dbReference>
<evidence type="ECO:0000259" key="3">
    <source>
        <dbReference type="Pfam" id="PF19051"/>
    </source>
</evidence>
<dbReference type="Gene3D" id="3.30.360.10">
    <property type="entry name" value="Dihydrodipicolinate Reductase, domain 2"/>
    <property type="match status" value="1"/>
</dbReference>
<dbReference type="PANTHER" id="PTHR43818">
    <property type="entry name" value="BCDNA.GH03377"/>
    <property type="match status" value="1"/>
</dbReference>
<proteinExistence type="predicted"/>
<accession>A0AAT9FMA7</accession>
<feature type="domain" description="Gfo/Idh/MocA-like oxidoreductase N-terminal" evidence="2">
    <location>
        <begin position="48"/>
        <end position="162"/>
    </location>
</feature>
<sequence>MSKESSLPLSHTRRSTLKGLAALATVQIVPSYIALGGPKAPSNQLTKGIIGCGGISASHLGMPGKLLALCDVDSNHLARRMGDAKKRKENDVTGYADFRELIARKDIDIVHVATPPHWHALMSIAAAKAGKDVWCEKPMSRTIGEGIAMVKAVEDQKRMFRLNTWFRFRGNYYGLGRPASEAWKVVHHKLLGDGPYTFNLGTGFVGNWKLKQWSGRTDLKEQPVPKHLDYNFWLGPAPLKPYHPHRVHGSFRGYWDYDGGGLGDMGQHYLDPCQFVLGKDGESPVHVEVDTQKQDIDAVLPWRRIELTYADGTKIILDASNKPKDPIISGPKGSIYRGFKSDVPDLDKKLKELAGPPPMITDFHQSVRERKPFALNQRNGFRSCTIINIAKVALRMNKPLRFDSKKLEFIDDAEANKYINQPMRGPWTL</sequence>
<dbReference type="Gene3D" id="3.40.50.720">
    <property type="entry name" value="NAD(P)-binding Rossmann-like Domain"/>
    <property type="match status" value="1"/>
</dbReference>
<dbReference type="GO" id="GO:0000166">
    <property type="term" value="F:nucleotide binding"/>
    <property type="evidence" value="ECO:0007669"/>
    <property type="project" value="InterPro"/>
</dbReference>
<name>A0AAT9FMA7_9BACT</name>
<dbReference type="SUPFAM" id="SSF55347">
    <property type="entry name" value="Glyceraldehyde-3-phosphate dehydrogenase-like, C-terminal domain"/>
    <property type="match status" value="1"/>
</dbReference>
<dbReference type="InterPro" id="IPR000683">
    <property type="entry name" value="Gfo/Idh/MocA-like_OxRdtase_N"/>
</dbReference>
<dbReference type="AlphaFoldDB" id="A0AAT9FMA7"/>
<dbReference type="KEGG" id="osu:NT6N_20910"/>
<dbReference type="Pfam" id="PF01408">
    <property type="entry name" value="GFO_IDH_MocA"/>
    <property type="match status" value="1"/>
</dbReference>
<gene>
    <name evidence="4" type="ORF">NT6N_20910</name>
</gene>
<dbReference type="SUPFAM" id="SSF51735">
    <property type="entry name" value="NAD(P)-binding Rossmann-fold domains"/>
    <property type="match status" value="1"/>
</dbReference>
<evidence type="ECO:0000313" key="4">
    <source>
        <dbReference type="EMBL" id="BDS07051.1"/>
    </source>
</evidence>
<dbReference type="GO" id="GO:0016491">
    <property type="term" value="F:oxidoreductase activity"/>
    <property type="evidence" value="ECO:0007669"/>
    <property type="project" value="UniProtKB-KW"/>
</dbReference>
<evidence type="ECO:0000256" key="1">
    <source>
        <dbReference type="ARBA" id="ARBA00023002"/>
    </source>
</evidence>